<protein>
    <submittedName>
        <fullName evidence="1">Uncharacterized protein</fullName>
    </submittedName>
</protein>
<organism evidence="1 2">
    <name type="scientific">Methanimicrococcus blatticola</name>
    <dbReference type="NCBI Taxonomy" id="91560"/>
    <lineage>
        <taxon>Archaea</taxon>
        <taxon>Methanobacteriati</taxon>
        <taxon>Methanobacteriota</taxon>
        <taxon>Stenosarchaea group</taxon>
        <taxon>Methanomicrobia</taxon>
        <taxon>Methanosarcinales</taxon>
        <taxon>Methanosarcinaceae</taxon>
        <taxon>Methanimicrococcus</taxon>
    </lineage>
</organism>
<sequence length="64" mass="7119">MEHFIKCPACCMTDVVPTEIGRGAGDKYICAGCNHGFTVKYTKTPQTIVEQYWKRALIAAILLL</sequence>
<proteinExistence type="predicted"/>
<gene>
    <name evidence="1" type="ORF">C7391_0981</name>
</gene>
<reference evidence="1 2" key="1">
    <citation type="submission" date="2019-03" db="EMBL/GenBank/DDBJ databases">
        <title>Genomic Encyclopedia of Type Strains, Phase IV (KMG-IV): sequencing the most valuable type-strain genomes for metagenomic binning, comparative biology and taxonomic classification.</title>
        <authorList>
            <person name="Goeker M."/>
        </authorList>
    </citation>
    <scope>NUCLEOTIDE SEQUENCE [LARGE SCALE GENOMIC DNA]</scope>
    <source>
        <strain evidence="1 2">DSM 13328</strain>
    </source>
</reference>
<evidence type="ECO:0000313" key="2">
    <source>
        <dbReference type="Proteomes" id="UP000294855"/>
    </source>
</evidence>
<evidence type="ECO:0000313" key="1">
    <source>
        <dbReference type="EMBL" id="TDQ68785.1"/>
    </source>
</evidence>
<dbReference type="AlphaFoldDB" id="A0A484F5T8"/>
<name>A0A484F5T8_9EURY</name>
<accession>A0A484F5T8</accession>
<comment type="caution">
    <text evidence="1">The sequence shown here is derived from an EMBL/GenBank/DDBJ whole genome shotgun (WGS) entry which is preliminary data.</text>
</comment>
<keyword evidence="2" id="KW-1185">Reference proteome</keyword>
<dbReference type="Proteomes" id="UP000294855">
    <property type="component" value="Unassembled WGS sequence"/>
</dbReference>
<dbReference type="RefSeq" id="WP_133517434.1">
    <property type="nucleotide sequence ID" value="NZ_JAHDUW010000003.1"/>
</dbReference>
<dbReference type="EMBL" id="SNYS01000008">
    <property type="protein sequence ID" value="TDQ68785.1"/>
    <property type="molecule type" value="Genomic_DNA"/>
</dbReference>